<dbReference type="Gene3D" id="3.40.50.300">
    <property type="entry name" value="P-loop containing nucleotide triphosphate hydrolases"/>
    <property type="match status" value="1"/>
</dbReference>
<gene>
    <name evidence="2" type="ORF">DSCOOX_30970</name>
</gene>
<dbReference type="InterPro" id="IPR015517">
    <property type="entry name" value="dCMP_deaminase-rel"/>
</dbReference>
<dbReference type="PANTHER" id="PTHR11086">
    <property type="entry name" value="DEOXYCYTIDYLATE DEAMINASE-RELATED"/>
    <property type="match status" value="1"/>
</dbReference>
<evidence type="ECO:0008006" key="4">
    <source>
        <dbReference type="Google" id="ProtNLM"/>
    </source>
</evidence>
<organism evidence="2 3">
    <name type="scientific">Desulfosarcina ovata subsp. ovata</name>
    <dbReference type="NCBI Taxonomy" id="2752305"/>
    <lineage>
        <taxon>Bacteria</taxon>
        <taxon>Pseudomonadati</taxon>
        <taxon>Thermodesulfobacteriota</taxon>
        <taxon>Desulfobacteria</taxon>
        <taxon>Desulfobacterales</taxon>
        <taxon>Desulfosarcinaceae</taxon>
        <taxon>Desulfosarcina</taxon>
    </lineage>
</organism>
<dbReference type="Proteomes" id="UP000422108">
    <property type="component" value="Chromosome"/>
</dbReference>
<keyword evidence="1" id="KW-0378">Hydrolase</keyword>
<reference evidence="2 3" key="1">
    <citation type="submission" date="2019-11" db="EMBL/GenBank/DDBJ databases">
        <title>Comparative genomics of hydrocarbon-degrading Desulfosarcina strains.</title>
        <authorList>
            <person name="Watanabe M."/>
            <person name="Kojima H."/>
            <person name="Fukui M."/>
        </authorList>
    </citation>
    <scope>NUCLEOTIDE SEQUENCE [LARGE SCALE GENOMIC DNA]</scope>
    <source>
        <strain evidence="3">oXyS1</strain>
    </source>
</reference>
<accession>A0A5K8ABE8</accession>
<dbReference type="RefSeq" id="WP_155311032.1">
    <property type="nucleotide sequence ID" value="NZ_AP021879.1"/>
</dbReference>
<dbReference type="Gene3D" id="3.40.140.10">
    <property type="entry name" value="Cytidine Deaminase, domain 2"/>
    <property type="match status" value="1"/>
</dbReference>
<proteinExistence type="predicted"/>
<keyword evidence="3" id="KW-1185">Reference proteome</keyword>
<dbReference type="GO" id="GO:0005737">
    <property type="term" value="C:cytoplasm"/>
    <property type="evidence" value="ECO:0007669"/>
    <property type="project" value="TreeGrafter"/>
</dbReference>
<dbReference type="InterPro" id="IPR016193">
    <property type="entry name" value="Cytidine_deaminase-like"/>
</dbReference>
<evidence type="ECO:0000256" key="1">
    <source>
        <dbReference type="ARBA" id="ARBA00022801"/>
    </source>
</evidence>
<protein>
    <recommendedName>
        <fullName evidence="4">CMP/dCMP-type deaminase domain-containing protein</fullName>
    </recommendedName>
</protein>
<name>A0A5K8ABE8_9BACT</name>
<dbReference type="InterPro" id="IPR027417">
    <property type="entry name" value="P-loop_NTPase"/>
</dbReference>
<evidence type="ECO:0000313" key="2">
    <source>
        <dbReference type="EMBL" id="BBO89917.1"/>
    </source>
</evidence>
<dbReference type="GO" id="GO:0004132">
    <property type="term" value="F:dCMP deaminase activity"/>
    <property type="evidence" value="ECO:0007669"/>
    <property type="project" value="TreeGrafter"/>
</dbReference>
<sequence>MEMKKETFNLVIGIAGPYGAGASSLSQELFENLTNWPGIDVEKIIAADLIKKYHKYYLSKQLDVDEEDNSKRRELLQSAGTKIRLKDRLATAKIFVTEITIKGKASENQGSEKEEVPKNESVGARVYVIDCLKNANEVNELRRVYGDEFYLIYIHASRENRWRREVDYKGWSAQQRVDFEERDQIDYDEKSIDPSVEDAGQEVKKLSTMADYYLVNNYNREKLKEEAKRLLDILFGSGKNQPTIDERSMHIAFSAANRSYCLSRQVGAAIVDDMGVILGIGHNDVPKADMVEHLSREKPIHTQKTWANNFHRAFG</sequence>
<dbReference type="PANTHER" id="PTHR11086:SF18">
    <property type="entry name" value="DEOXYCYTIDYLATE DEAMINASE"/>
    <property type="match status" value="1"/>
</dbReference>
<dbReference type="AlphaFoldDB" id="A0A5K8ABE8"/>
<dbReference type="EMBL" id="AP021879">
    <property type="protein sequence ID" value="BBO89917.1"/>
    <property type="molecule type" value="Genomic_DNA"/>
</dbReference>
<evidence type="ECO:0000313" key="3">
    <source>
        <dbReference type="Proteomes" id="UP000422108"/>
    </source>
</evidence>
<dbReference type="SUPFAM" id="SSF53927">
    <property type="entry name" value="Cytidine deaminase-like"/>
    <property type="match status" value="1"/>
</dbReference>
<dbReference type="SUPFAM" id="SSF52540">
    <property type="entry name" value="P-loop containing nucleoside triphosphate hydrolases"/>
    <property type="match status" value="1"/>
</dbReference>